<dbReference type="GO" id="GO:0005737">
    <property type="term" value="C:cytoplasm"/>
    <property type="evidence" value="ECO:0007669"/>
    <property type="project" value="TreeGrafter"/>
</dbReference>
<dbReference type="InterPro" id="IPR001926">
    <property type="entry name" value="TrpB-like_PALP"/>
</dbReference>
<comment type="pathway">
    <text evidence="2">Amino-acid biosynthesis; L-tryptophan biosynthesis; L-tryptophan from chorismate: step 5/5.</text>
</comment>
<accession>A0A1H2GJP2</accession>
<sequence length="299" mass="32885">MPTKYLLDESQMPRAWYNIQADLPEPLPPVLHPGTHQPVTASDLDPLFTPALIEQEMTTEREVDIPEPVRDVYKLWRPAPLYRAYGLEKALGTPAKIYYKYEGVSPAGSHKPNSAIPQAFYNKEAGVKRLTTETGAGQWGTSLSFAGSLFDLDVTVFQVSVSFQQKPYRRAVMETYGARCIASPSELTEFGRRVLAETPDHTGSLGIAISEAVELAVKDPDTKYALGSVLNHVLLHQSVIGIESMQQMEMAGDWPDVIVGCTGGGSNFAGICQRRFKTDPLIGDIVGLKLTHPWRLIVG</sequence>
<comment type="cofactor">
    <cofactor evidence="1">
        <name>pyridoxal 5'-phosphate</name>
        <dbReference type="ChEBI" id="CHEBI:597326"/>
    </cofactor>
</comment>
<evidence type="ECO:0000256" key="11">
    <source>
        <dbReference type="ARBA" id="ARBA00049047"/>
    </source>
</evidence>
<dbReference type="GO" id="GO:0004834">
    <property type="term" value="F:tryptophan synthase activity"/>
    <property type="evidence" value="ECO:0007669"/>
    <property type="project" value="UniProtKB-EC"/>
</dbReference>
<dbReference type="PANTHER" id="PTHR48077:SF6">
    <property type="entry name" value="TRYPTOPHAN SYNTHASE"/>
    <property type="match status" value="1"/>
</dbReference>
<protein>
    <recommendedName>
        <fullName evidence="5">tryptophan synthase</fullName>
        <ecNumber evidence="5">4.2.1.20</ecNumber>
    </recommendedName>
</protein>
<reference evidence="14" key="1">
    <citation type="submission" date="2016-10" db="EMBL/GenBank/DDBJ databases">
        <authorList>
            <person name="Varghese N."/>
            <person name="Submissions S."/>
        </authorList>
    </citation>
    <scope>NUCLEOTIDE SEQUENCE [LARGE SCALE GENOMIC DNA]</scope>
    <source>
        <strain evidence="14">CECT 8338</strain>
    </source>
</reference>
<evidence type="ECO:0000256" key="1">
    <source>
        <dbReference type="ARBA" id="ARBA00001933"/>
    </source>
</evidence>
<dbReference type="InterPro" id="IPR023026">
    <property type="entry name" value="Trp_synth_beta/beta-like"/>
</dbReference>
<keyword evidence="9" id="KW-0057">Aromatic amino acid biosynthesis</keyword>
<evidence type="ECO:0000256" key="3">
    <source>
        <dbReference type="ARBA" id="ARBA00009982"/>
    </source>
</evidence>
<feature type="domain" description="Tryptophan synthase beta chain-like PALP" evidence="12">
    <location>
        <begin position="75"/>
        <end position="274"/>
    </location>
</feature>
<keyword evidence="6" id="KW-0028">Amino-acid biosynthesis</keyword>
<gene>
    <name evidence="13" type="ORF">SAMN05216210_2355</name>
</gene>
<proteinExistence type="inferred from homology"/>
<evidence type="ECO:0000256" key="5">
    <source>
        <dbReference type="ARBA" id="ARBA00012043"/>
    </source>
</evidence>
<dbReference type="STRING" id="1434072.SAMN05216210_2355"/>
<dbReference type="AlphaFoldDB" id="A0A1H2GJP2"/>
<comment type="catalytic activity">
    <reaction evidence="11">
        <text>(1S,2R)-1-C-(indol-3-yl)glycerol 3-phosphate + L-serine = D-glyceraldehyde 3-phosphate + L-tryptophan + H2O</text>
        <dbReference type="Rhea" id="RHEA:10532"/>
        <dbReference type="ChEBI" id="CHEBI:15377"/>
        <dbReference type="ChEBI" id="CHEBI:33384"/>
        <dbReference type="ChEBI" id="CHEBI:57912"/>
        <dbReference type="ChEBI" id="CHEBI:58866"/>
        <dbReference type="ChEBI" id="CHEBI:59776"/>
        <dbReference type="EC" id="4.2.1.20"/>
    </reaction>
</comment>
<evidence type="ECO:0000256" key="6">
    <source>
        <dbReference type="ARBA" id="ARBA00022605"/>
    </source>
</evidence>
<evidence type="ECO:0000256" key="4">
    <source>
        <dbReference type="ARBA" id="ARBA00011270"/>
    </source>
</evidence>
<name>A0A1H2GJP2_9GAMM</name>
<dbReference type="EC" id="4.2.1.20" evidence="5"/>
<dbReference type="Pfam" id="PF00291">
    <property type="entry name" value="PALP"/>
    <property type="match status" value="1"/>
</dbReference>
<dbReference type="EMBL" id="LT629787">
    <property type="protein sequence ID" value="SDU19795.1"/>
    <property type="molecule type" value="Genomic_DNA"/>
</dbReference>
<keyword evidence="10" id="KW-0456">Lyase</keyword>
<evidence type="ECO:0000256" key="2">
    <source>
        <dbReference type="ARBA" id="ARBA00004733"/>
    </source>
</evidence>
<dbReference type="Gene3D" id="3.40.50.1100">
    <property type="match status" value="2"/>
</dbReference>
<dbReference type="PROSITE" id="PS00168">
    <property type="entry name" value="TRP_SYNTHASE_BETA"/>
    <property type="match status" value="1"/>
</dbReference>
<comment type="similarity">
    <text evidence="3">Belongs to the TrpB family.</text>
</comment>
<dbReference type="GO" id="GO:0052684">
    <property type="term" value="F:L-serine hydro-lyase (adding indole, L-tryptophan-forming) activity"/>
    <property type="evidence" value="ECO:0007669"/>
    <property type="project" value="TreeGrafter"/>
</dbReference>
<evidence type="ECO:0000313" key="14">
    <source>
        <dbReference type="Proteomes" id="UP000243924"/>
    </source>
</evidence>
<evidence type="ECO:0000313" key="13">
    <source>
        <dbReference type="EMBL" id="SDU19795.1"/>
    </source>
</evidence>
<dbReference type="NCBIfam" id="NF009057">
    <property type="entry name" value="PRK12391.1"/>
    <property type="match status" value="1"/>
</dbReference>
<dbReference type="InterPro" id="IPR036052">
    <property type="entry name" value="TrpB-like_PALP_sf"/>
</dbReference>
<evidence type="ECO:0000259" key="12">
    <source>
        <dbReference type="Pfam" id="PF00291"/>
    </source>
</evidence>
<evidence type="ECO:0000256" key="9">
    <source>
        <dbReference type="ARBA" id="ARBA00023141"/>
    </source>
</evidence>
<keyword evidence="7" id="KW-0822">Tryptophan biosynthesis</keyword>
<evidence type="ECO:0000256" key="8">
    <source>
        <dbReference type="ARBA" id="ARBA00022898"/>
    </source>
</evidence>
<evidence type="ECO:0000256" key="10">
    <source>
        <dbReference type="ARBA" id="ARBA00023239"/>
    </source>
</evidence>
<dbReference type="InterPro" id="IPR006653">
    <property type="entry name" value="Trp_synth_b_CS"/>
</dbReference>
<evidence type="ECO:0000256" key="7">
    <source>
        <dbReference type="ARBA" id="ARBA00022822"/>
    </source>
</evidence>
<keyword evidence="14" id="KW-1185">Reference proteome</keyword>
<dbReference type="RefSeq" id="WP_231701629.1">
    <property type="nucleotide sequence ID" value="NZ_LT629787.1"/>
</dbReference>
<dbReference type="PANTHER" id="PTHR48077">
    <property type="entry name" value="TRYPTOPHAN SYNTHASE-RELATED"/>
    <property type="match status" value="1"/>
</dbReference>
<comment type="subunit">
    <text evidence="4">Tetramer of two alpha and two beta chains.</text>
</comment>
<dbReference type="Proteomes" id="UP000243924">
    <property type="component" value="Chromosome I"/>
</dbReference>
<dbReference type="SUPFAM" id="SSF53686">
    <property type="entry name" value="Tryptophan synthase beta subunit-like PLP-dependent enzymes"/>
    <property type="match status" value="1"/>
</dbReference>
<organism evidence="13 14">
    <name type="scientific">Halopseudomonas salegens</name>
    <dbReference type="NCBI Taxonomy" id="1434072"/>
    <lineage>
        <taxon>Bacteria</taxon>
        <taxon>Pseudomonadati</taxon>
        <taxon>Pseudomonadota</taxon>
        <taxon>Gammaproteobacteria</taxon>
        <taxon>Pseudomonadales</taxon>
        <taxon>Pseudomonadaceae</taxon>
        <taxon>Halopseudomonas</taxon>
    </lineage>
</organism>
<keyword evidence="8" id="KW-0663">Pyridoxal phosphate</keyword>